<dbReference type="Pfam" id="PF12439">
    <property type="entry name" value="GDE_N"/>
    <property type="match status" value="1"/>
</dbReference>
<dbReference type="Pfam" id="PF06202">
    <property type="entry name" value="GDE_C"/>
    <property type="match status" value="1"/>
</dbReference>
<reference evidence="3 4" key="2">
    <citation type="journal article" date="2011" name="Stand. Genomic Sci.">
        <title>Complete genome sequence of Paludibacter propionicigenes type strain (WB4).</title>
        <authorList>
            <person name="Gronow S."/>
            <person name="Munk C."/>
            <person name="Lapidus A."/>
            <person name="Nolan M."/>
            <person name="Lucas S."/>
            <person name="Hammon N."/>
            <person name="Deshpande S."/>
            <person name="Cheng J.F."/>
            <person name="Tapia R."/>
            <person name="Han C."/>
            <person name="Goodwin L."/>
            <person name="Pitluck S."/>
            <person name="Liolios K."/>
            <person name="Ivanova N."/>
            <person name="Mavromatis K."/>
            <person name="Mikhailova N."/>
            <person name="Pati A."/>
            <person name="Chen A."/>
            <person name="Palaniappan K."/>
            <person name="Land M."/>
            <person name="Hauser L."/>
            <person name="Chang Y.J."/>
            <person name="Jeffries C.D."/>
            <person name="Brambilla E."/>
            <person name="Rohde M."/>
            <person name="Goker M."/>
            <person name="Detter J.C."/>
            <person name="Woyke T."/>
            <person name="Bristow J."/>
            <person name="Eisen J.A."/>
            <person name="Markowitz V."/>
            <person name="Hugenholtz P."/>
            <person name="Kyrpides N.C."/>
            <person name="Klenk H.P."/>
        </authorList>
    </citation>
    <scope>NUCLEOTIDE SEQUENCE [LARGE SCALE GENOMIC DNA]</scope>
    <source>
        <strain evidence="4">DSM 17365 / JCM 13257 / WB4</strain>
    </source>
</reference>
<dbReference type="InterPro" id="IPR012341">
    <property type="entry name" value="6hp_glycosidase-like_sf"/>
</dbReference>
<dbReference type="Proteomes" id="UP000008718">
    <property type="component" value="Chromosome"/>
</dbReference>
<dbReference type="GO" id="GO:0004134">
    <property type="term" value="F:4-alpha-glucanotransferase activity"/>
    <property type="evidence" value="ECO:0007669"/>
    <property type="project" value="InterPro"/>
</dbReference>
<protein>
    <submittedName>
        <fullName evidence="3">Amylo-alpha-16-glucosidase</fullName>
    </submittedName>
</protein>
<dbReference type="HOGENOM" id="CLU_026835_0_0_10"/>
<accession>E4T088</accession>
<gene>
    <name evidence="3" type="ordered locus">Palpr_0116</name>
</gene>
<dbReference type="InterPro" id="IPR010401">
    <property type="entry name" value="AGL/Gdb1"/>
</dbReference>
<feature type="domain" description="Glycogen debranching enzyme bacterial and archaeal type N-terminal" evidence="2">
    <location>
        <begin position="20"/>
        <end position="240"/>
    </location>
</feature>
<evidence type="ECO:0000259" key="2">
    <source>
        <dbReference type="Pfam" id="PF12439"/>
    </source>
</evidence>
<evidence type="ECO:0000313" key="3">
    <source>
        <dbReference type="EMBL" id="ADQ78278.1"/>
    </source>
</evidence>
<dbReference type="Gene3D" id="1.50.10.10">
    <property type="match status" value="1"/>
</dbReference>
<sequence length="646" mass="74714">MSYLNFDKTLLINLEKSLSKEMIRTNRAGTYNSTTLIDCNTRKYHGQLVMPIPEINNSNHVLLSSLDETVIQHGAEFNLGIHKFEGNNFSPNGHKYIRQFDCEIVSRTIYRVGGVILSKERMLVSFEPRILIKYTLLEAHSATLLRFKPLLAFRGVNELTHENSVADTSFTEVQDGISMRLYEKYPYLHMQFSKKVTYNHQPYWYKNIEYYKEQERGYEYKEDLLVPGYFELPIKKGESIIFSAGVSEVSPRKLKSLWEEELLRRNPRTDMFACLKNSAEQFYKREGDKTYLLAGYPWYGARARDQFIALPGCTLTVNRMDYFDAIMQTAIPEIERFIGGERTGFKLEAIDDPDVLLWFIWTVQQFAEIVSLSEAVNRYEKLVTNIIQFIRKHNHPNLFLHSNGLLYVNGTEKPATWMNAMENGYPITPRTGYVVEINALWHNALKFAAQLTREKGNDHAADLLDYQGEITREAFTNTFWNGTYLYDYVNGSYNDWEVRPNMIWAVALPFSPLNKQQQKSVLDITTKELLTPKGLRTLSPKSGSYRPNYVGGQLERDRNYHNGPVWPYTFGAFARAYLKIYKQSGKSFLERMLVGFEAEMTELCVGSLPELFDGNPPFKGHGGMSFAMSVAEILRVLDLLEKYEKE</sequence>
<dbReference type="InterPro" id="IPR032790">
    <property type="entry name" value="GDE_C"/>
</dbReference>
<organism evidence="3 4">
    <name type="scientific">Paludibacter propionicigenes (strain DSM 17365 / JCM 13257 / WB4)</name>
    <dbReference type="NCBI Taxonomy" id="694427"/>
    <lineage>
        <taxon>Bacteria</taxon>
        <taxon>Pseudomonadati</taxon>
        <taxon>Bacteroidota</taxon>
        <taxon>Bacteroidia</taxon>
        <taxon>Bacteroidales</taxon>
        <taxon>Paludibacteraceae</taxon>
        <taxon>Paludibacter</taxon>
    </lineage>
</organism>
<evidence type="ECO:0000259" key="1">
    <source>
        <dbReference type="Pfam" id="PF06202"/>
    </source>
</evidence>
<dbReference type="RefSeq" id="WP_013443647.1">
    <property type="nucleotide sequence ID" value="NC_014734.1"/>
</dbReference>
<dbReference type="PANTHER" id="PTHR10569">
    <property type="entry name" value="GLYCOGEN DEBRANCHING ENZYME"/>
    <property type="match status" value="1"/>
</dbReference>
<dbReference type="PANTHER" id="PTHR10569:SF2">
    <property type="entry name" value="GLYCOGEN DEBRANCHING ENZYME"/>
    <property type="match status" value="1"/>
</dbReference>
<proteinExistence type="predicted"/>
<dbReference type="eggNOG" id="COG3408">
    <property type="taxonomic scope" value="Bacteria"/>
</dbReference>
<dbReference type="AlphaFoldDB" id="E4T088"/>
<dbReference type="KEGG" id="ppn:Palpr_0116"/>
<dbReference type="InterPro" id="IPR024742">
    <property type="entry name" value="Glycogen_debranch_N"/>
</dbReference>
<dbReference type="OrthoDB" id="9761875at2"/>
<dbReference type="GO" id="GO:0005980">
    <property type="term" value="P:glycogen catabolic process"/>
    <property type="evidence" value="ECO:0007669"/>
    <property type="project" value="InterPro"/>
</dbReference>
<reference key="1">
    <citation type="submission" date="2010-11" db="EMBL/GenBank/DDBJ databases">
        <title>The complete genome of Paludibacter propionicigenes DSM 17365.</title>
        <authorList>
            <consortium name="US DOE Joint Genome Institute (JGI-PGF)"/>
            <person name="Lucas S."/>
            <person name="Copeland A."/>
            <person name="Lapidus A."/>
            <person name="Bruce D."/>
            <person name="Goodwin L."/>
            <person name="Pitluck S."/>
            <person name="Kyrpides N."/>
            <person name="Mavromatis K."/>
            <person name="Ivanova N."/>
            <person name="Munk A.C."/>
            <person name="Brettin T."/>
            <person name="Detter J.C."/>
            <person name="Han C."/>
            <person name="Tapia R."/>
            <person name="Land M."/>
            <person name="Hauser L."/>
            <person name="Markowitz V."/>
            <person name="Cheng J.-F."/>
            <person name="Hugenholtz P."/>
            <person name="Woyke T."/>
            <person name="Wu D."/>
            <person name="Gronow S."/>
            <person name="Wellnitz S."/>
            <person name="Brambilla E."/>
            <person name="Klenk H.-P."/>
            <person name="Eisen J.A."/>
        </authorList>
    </citation>
    <scope>NUCLEOTIDE SEQUENCE</scope>
    <source>
        <strain>WB4</strain>
    </source>
</reference>
<keyword evidence="4" id="KW-1185">Reference proteome</keyword>
<dbReference type="GO" id="GO:0004135">
    <property type="term" value="F:amylo-alpha-1,6-glucosidase activity"/>
    <property type="evidence" value="ECO:0007669"/>
    <property type="project" value="InterPro"/>
</dbReference>
<evidence type="ECO:0000313" key="4">
    <source>
        <dbReference type="Proteomes" id="UP000008718"/>
    </source>
</evidence>
<name>E4T088_PALPW</name>
<dbReference type="EMBL" id="CP002345">
    <property type="protein sequence ID" value="ADQ78278.1"/>
    <property type="molecule type" value="Genomic_DNA"/>
</dbReference>
<feature type="domain" description="Glycogen debranching enzyme C-terminal" evidence="1">
    <location>
        <begin position="286"/>
        <end position="635"/>
    </location>
</feature>
<dbReference type="SUPFAM" id="SSF48208">
    <property type="entry name" value="Six-hairpin glycosidases"/>
    <property type="match status" value="1"/>
</dbReference>
<dbReference type="STRING" id="694427.Palpr_0116"/>
<dbReference type="InterPro" id="IPR008928">
    <property type="entry name" value="6-hairpin_glycosidase_sf"/>
</dbReference>